<comment type="similarity">
    <text evidence="2">Belongs to the peptidase M20 family.</text>
</comment>
<comment type="cofactor">
    <cofactor evidence="7">
        <name>Zn(2+)</name>
        <dbReference type="ChEBI" id="CHEBI:29105"/>
    </cofactor>
    <text evidence="7">Binds 2 Zn(2+) ions per subunit.</text>
</comment>
<dbReference type="InterPro" id="IPR010158">
    <property type="entry name" value="Amidase_Cbmase"/>
</dbReference>
<dbReference type="GO" id="GO:0016813">
    <property type="term" value="F:hydrolase activity, acting on carbon-nitrogen (but not peptide) bonds, in linear amidines"/>
    <property type="evidence" value="ECO:0007669"/>
    <property type="project" value="InterPro"/>
</dbReference>
<dbReference type="KEGG" id="phm:PSMK_30640"/>
<dbReference type="eggNOG" id="COG0624">
    <property type="taxonomic scope" value="Bacteria"/>
</dbReference>
<evidence type="ECO:0000256" key="7">
    <source>
        <dbReference type="PIRSR" id="PIRSR001235-1"/>
    </source>
</evidence>
<dbReference type="Pfam" id="PF01546">
    <property type="entry name" value="Peptidase_M20"/>
    <property type="match status" value="1"/>
</dbReference>
<dbReference type="Gene3D" id="3.40.630.10">
    <property type="entry name" value="Zn peptidases"/>
    <property type="match status" value="1"/>
</dbReference>
<feature type="binding site" evidence="7">
    <location>
        <position position="134"/>
    </location>
    <ligand>
        <name>Zn(2+)</name>
        <dbReference type="ChEBI" id="CHEBI:29105"/>
        <label>2</label>
    </ligand>
</feature>
<dbReference type="Proteomes" id="UP000007881">
    <property type="component" value="Chromosome"/>
</dbReference>
<dbReference type="STRING" id="1142394.PSMK_30640"/>
<feature type="binding site" evidence="8">
    <location>
        <position position="223"/>
    </location>
    <ligand>
        <name>allantoate</name>
        <dbReference type="ChEBI" id="CHEBI:17536"/>
    </ligand>
</feature>
<gene>
    <name evidence="9" type="ordered locus">PSMK_30640</name>
</gene>
<keyword evidence="10" id="KW-1185">Reference proteome</keyword>
<dbReference type="PANTHER" id="PTHR32494">
    <property type="entry name" value="ALLANTOATE DEIMINASE-RELATED"/>
    <property type="match status" value="1"/>
</dbReference>
<organism evidence="9 10">
    <name type="scientific">Phycisphaera mikurensis (strain NBRC 102666 / KCTC 22515 / FYK2301M01)</name>
    <dbReference type="NCBI Taxonomy" id="1142394"/>
    <lineage>
        <taxon>Bacteria</taxon>
        <taxon>Pseudomonadati</taxon>
        <taxon>Planctomycetota</taxon>
        <taxon>Phycisphaerae</taxon>
        <taxon>Phycisphaerales</taxon>
        <taxon>Phycisphaeraceae</taxon>
        <taxon>Phycisphaera</taxon>
    </lineage>
</organism>
<protein>
    <submittedName>
        <fullName evidence="9">Putative amidohydrolase</fullName>
    </submittedName>
</protein>
<keyword evidence="6" id="KW-0464">Manganese</keyword>
<keyword evidence="4 7" id="KW-0479">Metal-binding</keyword>
<sequence>MHAPSPESLAAAETAMLRCDAIAACSEEEDRITRRYLTPAMKEAHGKLAGWMRSAGLAPRTDAAGNLIGRRSAAPLDGSRPRVLLLGSHIDSVPGAGRYDGVLGVLAALAAVEAFGRREPLPFHVDVVAFSEEEGVRYATPYLGSRAVAGTFDYELLTRPDRSGVLMEDAIRAFGQNPRLLPEAAYRPEDVLGFVETHLEQGPLLEAAGRSVGVVSAVAGQSRLLVRLTGRTAHAGTRPMDQRQDALLAAAGVVAAVRAEGLATPGLKATVGRLDVLPNTRNVVPGRVDLSMDVRHAEDAVRVAAVGRLLEQAIDLAAAEGCELTVEENQNQPAVKMDAKLGARCGALLAELGQAGPAMVSGAGHDAVVMAAEFPAALLFLRHPGGISHHLDEAADVADVAVAVELLVRLMKRLAAPDDPRR</sequence>
<feature type="binding site" evidence="7">
    <location>
        <position position="100"/>
    </location>
    <ligand>
        <name>Zn(2+)</name>
        <dbReference type="ChEBI" id="CHEBI:29105"/>
        <label>1</label>
    </ligand>
</feature>
<evidence type="ECO:0000313" key="9">
    <source>
        <dbReference type="EMBL" id="BAM05223.1"/>
    </source>
</evidence>
<dbReference type="HOGENOM" id="CLU_024588_6_0_0"/>
<evidence type="ECO:0000256" key="4">
    <source>
        <dbReference type="ARBA" id="ARBA00022723"/>
    </source>
</evidence>
<dbReference type="AlphaFoldDB" id="I0IIY5"/>
<keyword evidence="7" id="KW-0862">Zinc</keyword>
<proteinExistence type="inferred from homology"/>
<feature type="binding site" evidence="8">
    <location>
        <position position="295"/>
    </location>
    <ligand>
        <name>allantoate</name>
        <dbReference type="ChEBI" id="CHEBI:17536"/>
    </ligand>
</feature>
<keyword evidence="5 9" id="KW-0378">Hydrolase</keyword>
<comment type="subunit">
    <text evidence="3">Homodimer.</text>
</comment>
<accession>I0IIY5</accession>
<comment type="cofactor">
    <cofactor evidence="1">
        <name>Mn(2+)</name>
        <dbReference type="ChEBI" id="CHEBI:29035"/>
    </cofactor>
</comment>
<evidence type="ECO:0000256" key="3">
    <source>
        <dbReference type="ARBA" id="ARBA00011738"/>
    </source>
</evidence>
<evidence type="ECO:0000313" key="10">
    <source>
        <dbReference type="Proteomes" id="UP000007881"/>
    </source>
</evidence>
<feature type="binding site" evidence="8">
    <location>
        <position position="282"/>
    </location>
    <ligand>
        <name>allantoate</name>
        <dbReference type="ChEBI" id="CHEBI:17536"/>
    </ligand>
</feature>
<dbReference type="EMBL" id="AP012338">
    <property type="protein sequence ID" value="BAM05223.1"/>
    <property type="molecule type" value="Genomic_DNA"/>
</dbReference>
<evidence type="ECO:0000256" key="2">
    <source>
        <dbReference type="ARBA" id="ARBA00006153"/>
    </source>
</evidence>
<feature type="binding site" evidence="7">
    <location>
        <position position="89"/>
    </location>
    <ligand>
        <name>Zn(2+)</name>
        <dbReference type="ChEBI" id="CHEBI:29105"/>
        <label>1</label>
    </ligand>
</feature>
<feature type="binding site" evidence="7">
    <location>
        <position position="389"/>
    </location>
    <ligand>
        <name>Zn(2+)</name>
        <dbReference type="ChEBI" id="CHEBI:29105"/>
        <label>2</label>
    </ligand>
</feature>
<dbReference type="GO" id="GO:0046872">
    <property type="term" value="F:metal ion binding"/>
    <property type="evidence" value="ECO:0007669"/>
    <property type="project" value="UniProtKB-KW"/>
</dbReference>
<dbReference type="InterPro" id="IPR036264">
    <property type="entry name" value="Bact_exopeptidase_dim_dom"/>
</dbReference>
<reference evidence="9 10" key="1">
    <citation type="submission" date="2012-02" db="EMBL/GenBank/DDBJ databases">
        <title>Complete genome sequence of Phycisphaera mikurensis NBRC 102666.</title>
        <authorList>
            <person name="Ankai A."/>
            <person name="Hosoyama A."/>
            <person name="Terui Y."/>
            <person name="Sekine M."/>
            <person name="Fukai R."/>
            <person name="Kato Y."/>
            <person name="Nakamura S."/>
            <person name="Yamada-Narita S."/>
            <person name="Kawakoshi A."/>
            <person name="Fukunaga Y."/>
            <person name="Yamazaki S."/>
            <person name="Fujita N."/>
        </authorList>
    </citation>
    <scope>NUCLEOTIDE SEQUENCE [LARGE SCALE GENOMIC DNA]</scope>
    <source>
        <strain evidence="10">NBRC 102666 / KCTC 22515 / FYK2301M01</strain>
    </source>
</reference>
<feature type="binding site" evidence="7">
    <location>
        <position position="100"/>
    </location>
    <ligand>
        <name>Zn(2+)</name>
        <dbReference type="ChEBI" id="CHEBI:29105"/>
        <label>2</label>
    </ligand>
</feature>
<dbReference type="NCBIfam" id="TIGR01879">
    <property type="entry name" value="hydantase"/>
    <property type="match status" value="1"/>
</dbReference>
<evidence type="ECO:0000256" key="5">
    <source>
        <dbReference type="ARBA" id="ARBA00022801"/>
    </source>
</evidence>
<evidence type="ECO:0000256" key="6">
    <source>
        <dbReference type="ARBA" id="ARBA00023211"/>
    </source>
</evidence>
<dbReference type="InterPro" id="IPR002933">
    <property type="entry name" value="Peptidase_M20"/>
</dbReference>
<dbReference type="SUPFAM" id="SSF53187">
    <property type="entry name" value="Zn-dependent exopeptidases"/>
    <property type="match status" value="1"/>
</dbReference>
<dbReference type="PANTHER" id="PTHR32494:SF19">
    <property type="entry name" value="ALLANTOATE DEIMINASE-RELATED"/>
    <property type="match status" value="1"/>
</dbReference>
<evidence type="ECO:0000256" key="8">
    <source>
        <dbReference type="PIRSR" id="PIRSR001235-2"/>
    </source>
</evidence>
<dbReference type="SUPFAM" id="SSF55031">
    <property type="entry name" value="Bacterial exopeptidase dimerisation domain"/>
    <property type="match status" value="1"/>
</dbReference>
<dbReference type="PIRSF" id="PIRSF001235">
    <property type="entry name" value="Amidase_carbamoylase"/>
    <property type="match status" value="1"/>
</dbReference>
<name>I0IIY5_PHYMF</name>
<evidence type="ECO:0000256" key="1">
    <source>
        <dbReference type="ARBA" id="ARBA00001936"/>
    </source>
</evidence>
<feature type="binding site" evidence="7">
    <location>
        <position position="198"/>
    </location>
    <ligand>
        <name>Zn(2+)</name>
        <dbReference type="ChEBI" id="CHEBI:29105"/>
        <label>1</label>
    </ligand>
</feature>
<dbReference type="Gene3D" id="3.30.70.360">
    <property type="match status" value="1"/>
</dbReference>